<dbReference type="Proteomes" id="UP000183504">
    <property type="component" value="Unassembled WGS sequence"/>
</dbReference>
<feature type="transmembrane region" description="Helical" evidence="1">
    <location>
        <begin position="75"/>
        <end position="103"/>
    </location>
</feature>
<dbReference type="RefSeq" id="WP_072074451.1">
    <property type="nucleotide sequence ID" value="NZ_CDMW01000001.1"/>
</dbReference>
<keyword evidence="1" id="KW-0812">Transmembrane</keyword>
<keyword evidence="1" id="KW-1133">Transmembrane helix</keyword>
<sequence>MSYFELFIITFLSVFLLVVWALRRYLGNNIVFWIFATIYLLAFFLLLWQLFFSGVEVQVQGHYLSETYYSFYEKTIVFLLMLWSLFKLILVISLYVTIGMFLVKNSSQSTAA</sequence>
<feature type="transmembrane region" description="Helical" evidence="1">
    <location>
        <begin position="6"/>
        <end position="23"/>
    </location>
</feature>
<name>A0A0B7GRT6_STRSA</name>
<proteinExistence type="predicted"/>
<feature type="transmembrane region" description="Helical" evidence="1">
    <location>
        <begin position="30"/>
        <end position="55"/>
    </location>
</feature>
<organism evidence="2">
    <name type="scientific">Streptococcus sanguinis</name>
    <dbReference type="NCBI Taxonomy" id="1305"/>
    <lineage>
        <taxon>Bacteria</taxon>
        <taxon>Bacillati</taxon>
        <taxon>Bacillota</taxon>
        <taxon>Bacilli</taxon>
        <taxon>Lactobacillales</taxon>
        <taxon>Streptococcaceae</taxon>
        <taxon>Streptococcus</taxon>
    </lineage>
</organism>
<reference evidence="2" key="1">
    <citation type="submission" date="2015-01" db="EMBL/GenBank/DDBJ databases">
        <authorList>
            <person name="Pelicic Vladimir"/>
        </authorList>
    </citation>
    <scope>NUCLEOTIDE SEQUENCE [LARGE SCALE GENOMIC DNA]</scope>
    <source>
        <strain evidence="2">2908</strain>
    </source>
</reference>
<dbReference type="AlphaFoldDB" id="A0A0B7GRT6"/>
<dbReference type="EMBL" id="CDMW01000001">
    <property type="protein sequence ID" value="CEL90943.1"/>
    <property type="molecule type" value="Genomic_DNA"/>
</dbReference>
<evidence type="ECO:0000256" key="1">
    <source>
        <dbReference type="SAM" id="Phobius"/>
    </source>
</evidence>
<accession>A0A0B7GRT6</accession>
<gene>
    <name evidence="2" type="ORF">SSV_1655</name>
</gene>
<protein>
    <submittedName>
        <fullName evidence="2">Uncharacterized protein</fullName>
    </submittedName>
</protein>
<evidence type="ECO:0000313" key="2">
    <source>
        <dbReference type="EMBL" id="CEL90943.1"/>
    </source>
</evidence>
<keyword evidence="1" id="KW-0472">Membrane</keyword>